<name>A0AA35RFR0_GEOBA</name>
<proteinExistence type="inferred from homology"/>
<organism evidence="3 4">
    <name type="scientific">Geodia barretti</name>
    <name type="common">Barrett's horny sponge</name>
    <dbReference type="NCBI Taxonomy" id="519541"/>
    <lineage>
        <taxon>Eukaryota</taxon>
        <taxon>Metazoa</taxon>
        <taxon>Porifera</taxon>
        <taxon>Demospongiae</taxon>
        <taxon>Heteroscleromorpha</taxon>
        <taxon>Tetractinellida</taxon>
        <taxon>Astrophorina</taxon>
        <taxon>Geodiidae</taxon>
        <taxon>Geodia</taxon>
    </lineage>
</organism>
<protein>
    <submittedName>
        <fullName evidence="3">Formin-like protein 2</fullName>
    </submittedName>
</protein>
<dbReference type="Pfam" id="PF02181">
    <property type="entry name" value="FH2"/>
    <property type="match status" value="1"/>
</dbReference>
<dbReference type="GO" id="GO:0008360">
    <property type="term" value="P:regulation of cell shape"/>
    <property type="evidence" value="ECO:0007669"/>
    <property type="project" value="TreeGrafter"/>
</dbReference>
<dbReference type="Proteomes" id="UP001174909">
    <property type="component" value="Unassembled WGS sequence"/>
</dbReference>
<dbReference type="InterPro" id="IPR042201">
    <property type="entry name" value="FH2_Formin_sf"/>
</dbReference>
<dbReference type="EMBL" id="CASHTH010000997">
    <property type="protein sequence ID" value="CAI8009843.1"/>
    <property type="molecule type" value="Genomic_DNA"/>
</dbReference>
<keyword evidence="4" id="KW-1185">Reference proteome</keyword>
<comment type="caution">
    <text evidence="3">The sequence shown here is derived from an EMBL/GenBank/DDBJ whole genome shotgun (WGS) entry which is preliminary data.</text>
</comment>
<accession>A0AA35RFR0</accession>
<feature type="domain" description="FH2" evidence="2">
    <location>
        <begin position="1"/>
        <end position="144"/>
    </location>
</feature>
<dbReference type="InterPro" id="IPR015425">
    <property type="entry name" value="FH2_Formin"/>
</dbReference>
<dbReference type="GO" id="GO:0051015">
    <property type="term" value="F:actin filament binding"/>
    <property type="evidence" value="ECO:0007669"/>
    <property type="project" value="TreeGrafter"/>
</dbReference>
<dbReference type="AlphaFoldDB" id="A0AA35RFR0"/>
<evidence type="ECO:0000259" key="2">
    <source>
        <dbReference type="PROSITE" id="PS51444"/>
    </source>
</evidence>
<dbReference type="InterPro" id="IPR043592">
    <property type="entry name" value="FMNL_animal"/>
</dbReference>
<dbReference type="GO" id="GO:0005829">
    <property type="term" value="C:cytosol"/>
    <property type="evidence" value="ECO:0007669"/>
    <property type="project" value="TreeGrafter"/>
</dbReference>
<sequence length="144" mass="16183">MNSSRRGGVFGFRLQSLDIVSDTRAPGDRSTTLMGFVAGVVREKYPNVLEFVNEVTYLEKAATVSLQLLGVDIRQMSRGLKETTKELVENKQNKKLKKFCLEAEPRVTRLEADFATANEAFQEVVHTLGRTQKLPNPMPFFPSC</sequence>
<gene>
    <name evidence="3" type="ORF">GBAR_LOCUS6565</name>
</gene>
<reference evidence="3" key="1">
    <citation type="submission" date="2023-03" db="EMBL/GenBank/DDBJ databases">
        <authorList>
            <person name="Steffen K."/>
            <person name="Cardenas P."/>
        </authorList>
    </citation>
    <scope>NUCLEOTIDE SEQUENCE</scope>
</reference>
<evidence type="ECO:0000313" key="3">
    <source>
        <dbReference type="EMBL" id="CAI8009843.1"/>
    </source>
</evidence>
<dbReference type="PANTHER" id="PTHR45857">
    <property type="entry name" value="FORMIN-LIKE PROTEIN"/>
    <property type="match status" value="1"/>
</dbReference>
<dbReference type="PANTHER" id="PTHR45857:SF4">
    <property type="entry name" value="FORMIN-LIKE PROTEIN"/>
    <property type="match status" value="1"/>
</dbReference>
<dbReference type="SUPFAM" id="SSF101447">
    <property type="entry name" value="Formin homology 2 domain (FH2 domain)"/>
    <property type="match status" value="1"/>
</dbReference>
<dbReference type="GO" id="GO:0016477">
    <property type="term" value="P:cell migration"/>
    <property type="evidence" value="ECO:0007669"/>
    <property type="project" value="TreeGrafter"/>
</dbReference>
<dbReference type="Gene3D" id="1.20.58.2220">
    <property type="entry name" value="Formin, FH2 domain"/>
    <property type="match status" value="1"/>
</dbReference>
<evidence type="ECO:0000256" key="1">
    <source>
        <dbReference type="ARBA" id="ARBA00023449"/>
    </source>
</evidence>
<evidence type="ECO:0000313" key="4">
    <source>
        <dbReference type="Proteomes" id="UP001174909"/>
    </source>
</evidence>
<comment type="similarity">
    <text evidence="1">Belongs to the formin homology family.</text>
</comment>
<dbReference type="PROSITE" id="PS51444">
    <property type="entry name" value="FH2"/>
    <property type="match status" value="1"/>
</dbReference>
<dbReference type="GO" id="GO:0030866">
    <property type="term" value="P:cortical actin cytoskeleton organization"/>
    <property type="evidence" value="ECO:0007669"/>
    <property type="project" value="TreeGrafter"/>
</dbReference>